<dbReference type="InterPro" id="IPR020965">
    <property type="entry name" value="Prenyltransferase_CloQ"/>
</dbReference>
<dbReference type="AlphaFoldDB" id="A0A3M2LGH9"/>
<dbReference type="InterPro" id="IPR033964">
    <property type="entry name" value="ABBA"/>
</dbReference>
<reference evidence="4 5" key="1">
    <citation type="submission" date="2018-10" db="EMBL/GenBank/DDBJ databases">
        <title>Isolation from soil.</title>
        <authorList>
            <person name="Hu J."/>
        </authorList>
    </citation>
    <scope>NUCLEOTIDE SEQUENCE [LARGE SCALE GENOMIC DNA]</scope>
    <source>
        <strain evidence="4 5">NEAU-Ht49</strain>
    </source>
</reference>
<name>A0A3M2LGH9_9ACTN</name>
<dbReference type="GO" id="GO:0004659">
    <property type="term" value="F:prenyltransferase activity"/>
    <property type="evidence" value="ECO:0007669"/>
    <property type="project" value="UniProtKB-KW"/>
</dbReference>
<dbReference type="SUPFAM" id="SSF143492">
    <property type="entry name" value="Prenyltransferase-like"/>
    <property type="match status" value="1"/>
</dbReference>
<evidence type="ECO:0000313" key="4">
    <source>
        <dbReference type="EMBL" id="RMI36582.1"/>
    </source>
</evidence>
<keyword evidence="2" id="KW-0637">Prenyltransferase</keyword>
<sequence>MTTSHRFSPGQFLLDAKATADAIDAPYSEAATRAVLDAYPDGFRDGAVLWRTNDRPGGPLNYRFYERRPTDSVGTAVRAGLLDADHPMIPLITSWSSLYGAASTELVDFDAERGIAKTWIFLGGRRPVGEVLGASGVPEVLRGHEERFRELGLTSVRHVAVDYLANTANLYFRTSRRLTRDVAADLVSLAGGNPPSPELLADMIEFTPGDGHTFNVTVRPSDGLIERVGVYALRLPPGRYPALNDRLATFFRSSPSRDDEEMNAVAWSFGRGGRDYVKAEHSYTGGLVALMKTWNSPMTATQGPAIPG</sequence>
<dbReference type="SFLD" id="SFLDS00036">
    <property type="entry name" value="Aromatic_Prenyltransferase"/>
    <property type="match status" value="1"/>
</dbReference>
<evidence type="ECO:0000256" key="1">
    <source>
        <dbReference type="ARBA" id="ARBA00005368"/>
    </source>
</evidence>
<comment type="caution">
    <text evidence="4">The sequence shown here is derived from an EMBL/GenBank/DDBJ whole genome shotgun (WGS) entry which is preliminary data.</text>
</comment>
<dbReference type="InterPro" id="IPR036239">
    <property type="entry name" value="PrenylTrfase-like_sf"/>
</dbReference>
<dbReference type="RefSeq" id="WP_122199365.1">
    <property type="nucleotide sequence ID" value="NZ_JBHSKC010000011.1"/>
</dbReference>
<accession>A0A3M2LGH9</accession>
<dbReference type="SFLD" id="SFLDG01163">
    <property type="entry name" value="II"/>
    <property type="match status" value="1"/>
</dbReference>
<proteinExistence type="inferred from homology"/>
<keyword evidence="5" id="KW-1185">Reference proteome</keyword>
<dbReference type="EMBL" id="RFFG01000132">
    <property type="protein sequence ID" value="RMI36582.1"/>
    <property type="molecule type" value="Genomic_DNA"/>
</dbReference>
<evidence type="ECO:0000256" key="3">
    <source>
        <dbReference type="ARBA" id="ARBA00022679"/>
    </source>
</evidence>
<evidence type="ECO:0000256" key="2">
    <source>
        <dbReference type="ARBA" id="ARBA00022602"/>
    </source>
</evidence>
<protein>
    <recommendedName>
        <fullName evidence="6">Prenyltransferase</fullName>
    </recommendedName>
</protein>
<dbReference type="Proteomes" id="UP000282674">
    <property type="component" value="Unassembled WGS sequence"/>
</dbReference>
<gene>
    <name evidence="4" type="ORF">EBO15_38300</name>
</gene>
<dbReference type="Pfam" id="PF11468">
    <property type="entry name" value="PTase_Orf2"/>
    <property type="match status" value="1"/>
</dbReference>
<comment type="similarity">
    <text evidence="1">Belongs to the aromatic prenyltransferase family.</text>
</comment>
<evidence type="ECO:0000313" key="5">
    <source>
        <dbReference type="Proteomes" id="UP000282674"/>
    </source>
</evidence>
<dbReference type="OrthoDB" id="3457921at2"/>
<keyword evidence="3" id="KW-0808">Transferase</keyword>
<evidence type="ECO:0008006" key="6">
    <source>
        <dbReference type="Google" id="ProtNLM"/>
    </source>
</evidence>
<organism evidence="4 5">
    <name type="scientific">Actinomadura harenae</name>
    <dbReference type="NCBI Taxonomy" id="2483351"/>
    <lineage>
        <taxon>Bacteria</taxon>
        <taxon>Bacillati</taxon>
        <taxon>Actinomycetota</taxon>
        <taxon>Actinomycetes</taxon>
        <taxon>Streptosporangiales</taxon>
        <taxon>Thermomonosporaceae</taxon>
        <taxon>Actinomadura</taxon>
    </lineage>
</organism>